<dbReference type="EMBL" id="JAPDNT010000026">
    <property type="protein sequence ID" value="MCW3476924.1"/>
    <property type="molecule type" value="Genomic_DNA"/>
</dbReference>
<accession>A0AA41YN20</accession>
<gene>
    <name evidence="1" type="ORF">OL599_20360</name>
</gene>
<dbReference type="GO" id="GO:0005975">
    <property type="term" value="P:carbohydrate metabolic process"/>
    <property type="evidence" value="ECO:0007669"/>
    <property type="project" value="InterPro"/>
</dbReference>
<name>A0AA41YN20_9PROT</name>
<sequence length="341" mass="38048">MKSRFFAATTPAVTRQNRPVCTLVIDAEEDFDWDVPIQGTLHSTAHMKNVRVLHGILSSYGIVPAYLLTYPVLEDPDVVRIVRRQLEQEHCAAGVQLHPWVTPPFDDVMAHRTSFSGNLEANFEERKLLALKAKFREVFGFEPTVYRSGRYGLSSHTGRLLEKHGFLIDTSVAPRTNFTVEGGPDYSDHDYELFWFGEQRDLLEIPLCRSIVGWAGPLAPALYHGLSGPRLSGLHVPSVLTRSRCAERITLSPEGNDVAAMRRLLLGLLARGQDVFALSFHSSSLQAGRNPYVRTKAELHGFYDRLSEILDFMASALAVRFASILEIPGVLDRPARRAAPA</sequence>
<dbReference type="InterPro" id="IPR011330">
    <property type="entry name" value="Glyco_hydro/deAcase_b/a-brl"/>
</dbReference>
<evidence type="ECO:0008006" key="3">
    <source>
        <dbReference type="Google" id="ProtNLM"/>
    </source>
</evidence>
<protein>
    <recommendedName>
        <fullName evidence="3">WalW protein</fullName>
    </recommendedName>
</protein>
<comment type="caution">
    <text evidence="1">The sequence shown here is derived from an EMBL/GenBank/DDBJ whole genome shotgun (WGS) entry which is preliminary data.</text>
</comment>
<dbReference type="RefSeq" id="WP_264715782.1">
    <property type="nucleotide sequence ID" value="NZ_JAPDNT010000026.1"/>
</dbReference>
<organism evidence="1 2">
    <name type="scientific">Limobrevibacterium gyesilva</name>
    <dbReference type="NCBI Taxonomy" id="2991712"/>
    <lineage>
        <taxon>Bacteria</taxon>
        <taxon>Pseudomonadati</taxon>
        <taxon>Pseudomonadota</taxon>
        <taxon>Alphaproteobacteria</taxon>
        <taxon>Acetobacterales</taxon>
        <taxon>Acetobacteraceae</taxon>
        <taxon>Limobrevibacterium</taxon>
    </lineage>
</organism>
<keyword evidence="2" id="KW-1185">Reference proteome</keyword>
<reference evidence="1" key="2">
    <citation type="submission" date="2022-10" db="EMBL/GenBank/DDBJ databases">
        <authorList>
            <person name="Trinh H.N."/>
        </authorList>
    </citation>
    <scope>NUCLEOTIDE SEQUENCE</scope>
    <source>
        <strain evidence="1">RN2-1</strain>
    </source>
</reference>
<evidence type="ECO:0000313" key="2">
    <source>
        <dbReference type="Proteomes" id="UP001165679"/>
    </source>
</evidence>
<proteinExistence type="predicted"/>
<evidence type="ECO:0000313" key="1">
    <source>
        <dbReference type="EMBL" id="MCW3476924.1"/>
    </source>
</evidence>
<dbReference type="Gene3D" id="3.20.20.370">
    <property type="entry name" value="Glycoside hydrolase/deacetylase"/>
    <property type="match status" value="1"/>
</dbReference>
<dbReference type="AlphaFoldDB" id="A0AA41YN20"/>
<reference evidence="1" key="1">
    <citation type="submission" date="2022-09" db="EMBL/GenBank/DDBJ databases">
        <title>Rhodovastum sp. nov. RN2-1 isolated from soil in Seongnam, South Korea.</title>
        <authorList>
            <person name="Le N.T."/>
        </authorList>
    </citation>
    <scope>NUCLEOTIDE SEQUENCE</scope>
    <source>
        <strain evidence="1">RN2-1</strain>
    </source>
</reference>
<dbReference type="SUPFAM" id="SSF88713">
    <property type="entry name" value="Glycoside hydrolase/deacetylase"/>
    <property type="match status" value="1"/>
</dbReference>
<dbReference type="Proteomes" id="UP001165679">
    <property type="component" value="Unassembled WGS sequence"/>
</dbReference>